<dbReference type="PROSITE" id="PS51093">
    <property type="entry name" value="PTS_EIIA_TYPE_1"/>
    <property type="match status" value="1"/>
</dbReference>
<comment type="subcellular location">
    <subcellularLocation>
        <location evidence="1">Cytoplasm</location>
    </subcellularLocation>
</comment>
<dbReference type="InterPro" id="IPR011055">
    <property type="entry name" value="Dup_hybrid_motif"/>
</dbReference>
<evidence type="ECO:0000313" key="9">
    <source>
        <dbReference type="Proteomes" id="UP000070483"/>
    </source>
</evidence>
<dbReference type="OrthoDB" id="92465at2"/>
<dbReference type="InterPro" id="IPR050890">
    <property type="entry name" value="PTS_EIIA_component"/>
</dbReference>
<gene>
    <name evidence="8" type="ORF">HMPREF3180_01828</name>
</gene>
<evidence type="ECO:0000256" key="4">
    <source>
        <dbReference type="ARBA" id="ARBA00022679"/>
    </source>
</evidence>
<evidence type="ECO:0000256" key="3">
    <source>
        <dbReference type="ARBA" id="ARBA00022597"/>
    </source>
</evidence>
<accession>A0A134A126</accession>
<dbReference type="STRING" id="157687.HMPREF3180_01828"/>
<keyword evidence="3" id="KW-0762">Sugar transport</keyword>
<dbReference type="GeneID" id="84804626"/>
<evidence type="ECO:0000256" key="2">
    <source>
        <dbReference type="ARBA" id="ARBA00022448"/>
    </source>
</evidence>
<evidence type="ECO:0000256" key="1">
    <source>
        <dbReference type="ARBA" id="ARBA00004496"/>
    </source>
</evidence>
<name>A0A134A126_9FUSO</name>
<sequence length="172" mass="18295">MGLFDLFKKGNKGEEVKKEFDGKVIAPISGNLLPLSEVPDEVFAQKMIGDGVAIEPTASGVMVAPASGRIEKIFDTNHAFSIVTPAGIEIFVHLGMDTVKLEGKGFERIAEEGAVVKAGDPIVKYDYDFLKANAKSIITPVIISNSDDYSSLNPVESGKAVAGETLVLNVVK</sequence>
<evidence type="ECO:0000313" key="8">
    <source>
        <dbReference type="EMBL" id="KXB61381.1"/>
    </source>
</evidence>
<evidence type="ECO:0000256" key="5">
    <source>
        <dbReference type="ARBA" id="ARBA00022683"/>
    </source>
</evidence>
<dbReference type="PATRIC" id="fig|157687.3.peg.1822"/>
<dbReference type="AlphaFoldDB" id="A0A134A126"/>
<dbReference type="Pfam" id="PF00358">
    <property type="entry name" value="PTS_EIIA_1"/>
    <property type="match status" value="1"/>
</dbReference>
<reference evidence="9" key="1">
    <citation type="submission" date="2016-01" db="EMBL/GenBank/DDBJ databases">
        <authorList>
            <person name="Mitreva M."/>
            <person name="Pepin K.H."/>
            <person name="Mihindukulasuriya K.A."/>
            <person name="Fulton R."/>
            <person name="Fronick C."/>
            <person name="O'Laughlin M."/>
            <person name="Miner T."/>
            <person name="Herter B."/>
            <person name="Rosa B.A."/>
            <person name="Cordes M."/>
            <person name="Tomlinson C."/>
            <person name="Wollam A."/>
            <person name="Palsikar V.B."/>
            <person name="Mardis E.R."/>
            <person name="Wilson R.K."/>
        </authorList>
    </citation>
    <scope>NUCLEOTIDE SEQUENCE [LARGE SCALE GENOMIC DNA]</scope>
    <source>
        <strain evidence="9">KA00185</strain>
    </source>
</reference>
<feature type="domain" description="PTS EIIA type-1" evidence="7">
    <location>
        <begin position="40"/>
        <end position="145"/>
    </location>
</feature>
<keyword evidence="5" id="KW-0598">Phosphotransferase system</keyword>
<dbReference type="GO" id="GO:0005737">
    <property type="term" value="C:cytoplasm"/>
    <property type="evidence" value="ECO:0007669"/>
    <property type="project" value="UniProtKB-SubCell"/>
</dbReference>
<dbReference type="Gene3D" id="2.70.70.10">
    <property type="entry name" value="Glucose Permease (Domain IIA)"/>
    <property type="match status" value="1"/>
</dbReference>
<dbReference type="PROSITE" id="PS00371">
    <property type="entry name" value="PTS_EIIA_TYPE_1_HIS"/>
    <property type="match status" value="1"/>
</dbReference>
<organism evidence="8 9">
    <name type="scientific">Leptotrichia wadei</name>
    <dbReference type="NCBI Taxonomy" id="157687"/>
    <lineage>
        <taxon>Bacteria</taxon>
        <taxon>Fusobacteriati</taxon>
        <taxon>Fusobacteriota</taxon>
        <taxon>Fusobacteriia</taxon>
        <taxon>Fusobacteriales</taxon>
        <taxon>Leptotrichiaceae</taxon>
        <taxon>Leptotrichia</taxon>
    </lineage>
</organism>
<keyword evidence="9" id="KW-1185">Reference proteome</keyword>
<comment type="caution">
    <text evidence="8">The sequence shown here is derived from an EMBL/GenBank/DDBJ whole genome shotgun (WGS) entry which is preliminary data.</text>
</comment>
<dbReference type="PANTHER" id="PTHR45008:SF1">
    <property type="entry name" value="PTS SYSTEM GLUCOSE-SPECIFIC EIIA COMPONENT"/>
    <property type="match status" value="1"/>
</dbReference>
<dbReference type="GO" id="GO:0009401">
    <property type="term" value="P:phosphoenolpyruvate-dependent sugar phosphotransferase system"/>
    <property type="evidence" value="ECO:0007669"/>
    <property type="project" value="UniProtKB-KW"/>
</dbReference>
<evidence type="ECO:0000259" key="7">
    <source>
        <dbReference type="PROSITE" id="PS51093"/>
    </source>
</evidence>
<keyword evidence="4 8" id="KW-0808">Transferase</keyword>
<dbReference type="FunFam" id="2.70.70.10:FF:000001">
    <property type="entry name" value="PTS system glucose-specific IIA component"/>
    <property type="match status" value="1"/>
</dbReference>
<dbReference type="EMBL" id="LSDD01000134">
    <property type="protein sequence ID" value="KXB61381.1"/>
    <property type="molecule type" value="Genomic_DNA"/>
</dbReference>
<dbReference type="PANTHER" id="PTHR45008">
    <property type="entry name" value="PTS SYSTEM GLUCOSE-SPECIFIC EIIA COMPONENT"/>
    <property type="match status" value="1"/>
</dbReference>
<evidence type="ECO:0000256" key="6">
    <source>
        <dbReference type="ARBA" id="ARBA00022777"/>
    </source>
</evidence>
<dbReference type="NCBIfam" id="TIGR00830">
    <property type="entry name" value="PTBA"/>
    <property type="match status" value="1"/>
</dbReference>
<keyword evidence="2" id="KW-0813">Transport</keyword>
<dbReference type="InterPro" id="IPR001127">
    <property type="entry name" value="PTS_EIIA_1_perm"/>
</dbReference>
<dbReference type="GO" id="GO:0016301">
    <property type="term" value="F:kinase activity"/>
    <property type="evidence" value="ECO:0007669"/>
    <property type="project" value="UniProtKB-KW"/>
</dbReference>
<dbReference type="SUPFAM" id="SSF51261">
    <property type="entry name" value="Duplicated hybrid motif"/>
    <property type="match status" value="1"/>
</dbReference>
<dbReference type="RefSeq" id="WP_018497799.1">
    <property type="nucleotide sequence ID" value="NZ_AP019829.2"/>
</dbReference>
<keyword evidence="6" id="KW-0418">Kinase</keyword>
<protein>
    <submittedName>
        <fullName evidence="8">Putative glucose-specific phosphotransferase enzyme IIA component</fullName>
    </submittedName>
</protein>
<proteinExistence type="predicted"/>
<dbReference type="Proteomes" id="UP000070483">
    <property type="component" value="Unassembled WGS sequence"/>
</dbReference>